<dbReference type="EMBL" id="WNWS01000288">
    <property type="protein sequence ID" value="KAE9971790.1"/>
    <property type="molecule type" value="Genomic_DNA"/>
</dbReference>
<dbReference type="AlphaFoldDB" id="A0A8H3ULE3"/>
<sequence length="174" mass="19016">MTPTLYEALLVVFFGCVALLQYQKTEGFSGKQQRLSEASALACNCDMNCILIGPVPGGSSVTTSSSGPMSKKRLDYQWFSMTVRLWISLGDKGINVVSVGPHDLNPGPRFFLPPGAPPLCSEIATISMLGPKFTPKSDRWGSFGGDQTRKRKMRGADEDLDKCYDPVRIVYAEV</sequence>
<gene>
    <name evidence="3" type="ORF">EG327_003174</name>
    <name evidence="2" type="ORF">EG328_005368</name>
</gene>
<feature type="chain" id="PRO_5044690611" evidence="1">
    <location>
        <begin position="28"/>
        <end position="174"/>
    </location>
</feature>
<evidence type="ECO:0000313" key="4">
    <source>
        <dbReference type="Proteomes" id="UP000447873"/>
    </source>
</evidence>
<keyword evidence="1" id="KW-0732">Signal</keyword>
<comment type="caution">
    <text evidence="2">The sequence shown here is derived from an EMBL/GenBank/DDBJ whole genome shotgun (WGS) entry which is preliminary data.</text>
</comment>
<proteinExistence type="predicted"/>
<protein>
    <submittedName>
        <fullName evidence="2">Uncharacterized protein</fullName>
    </submittedName>
</protein>
<keyword evidence="5" id="KW-1185">Reference proteome</keyword>
<dbReference type="EMBL" id="WNWR01000204">
    <property type="protein sequence ID" value="KAE9988960.1"/>
    <property type="molecule type" value="Genomic_DNA"/>
</dbReference>
<accession>A0A8H3ULE3</accession>
<dbReference type="Proteomes" id="UP000447873">
    <property type="component" value="Unassembled WGS sequence"/>
</dbReference>
<dbReference type="Proteomes" id="UP000490939">
    <property type="component" value="Unassembled WGS sequence"/>
</dbReference>
<evidence type="ECO:0000313" key="2">
    <source>
        <dbReference type="EMBL" id="KAE9971790.1"/>
    </source>
</evidence>
<organism evidence="2 4">
    <name type="scientific">Venturia inaequalis</name>
    <name type="common">Apple scab fungus</name>
    <dbReference type="NCBI Taxonomy" id="5025"/>
    <lineage>
        <taxon>Eukaryota</taxon>
        <taxon>Fungi</taxon>
        <taxon>Dikarya</taxon>
        <taxon>Ascomycota</taxon>
        <taxon>Pezizomycotina</taxon>
        <taxon>Dothideomycetes</taxon>
        <taxon>Pleosporomycetidae</taxon>
        <taxon>Venturiales</taxon>
        <taxon>Venturiaceae</taxon>
        <taxon>Venturia</taxon>
    </lineage>
</organism>
<name>A0A8H3ULE3_VENIN</name>
<feature type="signal peptide" evidence="1">
    <location>
        <begin position="1"/>
        <end position="27"/>
    </location>
</feature>
<reference evidence="2 4" key="1">
    <citation type="submission" date="2018-12" db="EMBL/GenBank/DDBJ databases">
        <title>Venturia inaequalis Genome Resource.</title>
        <authorList>
            <person name="Lichtner F.J."/>
        </authorList>
    </citation>
    <scope>NUCLEOTIDE SEQUENCE [LARGE SCALE GENOMIC DNA]</scope>
    <source>
        <strain evidence="2 4">120213</strain>
        <strain evidence="3 5">DMI_063113</strain>
    </source>
</reference>
<evidence type="ECO:0000313" key="3">
    <source>
        <dbReference type="EMBL" id="KAE9988960.1"/>
    </source>
</evidence>
<evidence type="ECO:0000256" key="1">
    <source>
        <dbReference type="SAM" id="SignalP"/>
    </source>
</evidence>
<evidence type="ECO:0000313" key="5">
    <source>
        <dbReference type="Proteomes" id="UP000490939"/>
    </source>
</evidence>